<dbReference type="AlphaFoldDB" id="A0A2G4F049"/>
<sequence length="223" mass="25214">MRVIIYVEGPSDKNAMEALLVNLIDKKSEEGVSIEFFPIKGKNNDRGGDAKKDLLLNAPTKAVNILCNNPNSIAIILPDLYPKNKGFPHETFQQLKTGIMENFSQALQKKGIQDERLKERFKVFCFKYEMEALILAAESALRDKLGVTSLAVTWTIPVEDQNHDRPPSEIVEQLFRDSGKGYNKTVDAKLILGKTSYQEIADKCTQCFKPFVEFIEGIHTEKF</sequence>
<gene>
    <name evidence="1" type="ORF">CP500_012225</name>
</gene>
<comment type="caution">
    <text evidence="1">The sequence shown here is derived from an EMBL/GenBank/DDBJ whole genome shotgun (WGS) entry which is preliminary data.</text>
</comment>
<dbReference type="InterPro" id="IPR025455">
    <property type="entry name" value="DUF4276"/>
</dbReference>
<proteinExistence type="predicted"/>
<name>A0A2G4F049_9CYAN</name>
<reference evidence="1" key="1">
    <citation type="submission" date="2017-10" db="EMBL/GenBank/DDBJ databases">
        <title>Draft genome sequence of the planktic cyanobacteria Tychonema bourrellyi isolated from alpine lentic freshwater.</title>
        <authorList>
            <person name="Tett A."/>
            <person name="Armanini F."/>
            <person name="Asnicar F."/>
            <person name="Boscaini A."/>
            <person name="Pasolli E."/>
            <person name="Zolfo M."/>
            <person name="Donati C."/>
            <person name="Salmaso N."/>
            <person name="Segata N."/>
        </authorList>
    </citation>
    <scope>NUCLEOTIDE SEQUENCE</scope>
    <source>
        <strain evidence="1">FEM_GT703</strain>
    </source>
</reference>
<dbReference type="Proteomes" id="UP000226442">
    <property type="component" value="Unassembled WGS sequence"/>
</dbReference>
<dbReference type="Pfam" id="PF14103">
    <property type="entry name" value="DUF4276"/>
    <property type="match status" value="1"/>
</dbReference>
<dbReference type="OrthoDB" id="450569at2"/>
<keyword evidence="2" id="KW-1185">Reference proteome</keyword>
<organism evidence="1 2">
    <name type="scientific">Tychonema bourrellyi FEM_GT703</name>
    <dbReference type="NCBI Taxonomy" id="2040638"/>
    <lineage>
        <taxon>Bacteria</taxon>
        <taxon>Bacillati</taxon>
        <taxon>Cyanobacteriota</taxon>
        <taxon>Cyanophyceae</taxon>
        <taxon>Oscillatoriophycideae</taxon>
        <taxon>Oscillatoriales</taxon>
        <taxon>Microcoleaceae</taxon>
        <taxon>Tychonema</taxon>
    </lineage>
</organism>
<dbReference type="EMBL" id="NXIB02000063">
    <property type="protein sequence ID" value="PHX55144.1"/>
    <property type="molecule type" value="Genomic_DNA"/>
</dbReference>
<protein>
    <submittedName>
        <fullName evidence="1">DUF4276 domain-containing protein</fullName>
    </submittedName>
</protein>
<dbReference type="RefSeq" id="WP_096829209.1">
    <property type="nucleotide sequence ID" value="NZ_NXIB02000063.1"/>
</dbReference>
<accession>A0A2G4F049</accession>
<evidence type="ECO:0000313" key="1">
    <source>
        <dbReference type="EMBL" id="PHX55144.1"/>
    </source>
</evidence>
<evidence type="ECO:0000313" key="2">
    <source>
        <dbReference type="Proteomes" id="UP000226442"/>
    </source>
</evidence>